<dbReference type="KEGG" id="cnk:EG343_24775"/>
<keyword evidence="1" id="KW-0472">Membrane</keyword>
<keyword evidence="1" id="KW-1133">Transmembrane helix</keyword>
<keyword evidence="3" id="KW-1185">Reference proteome</keyword>
<dbReference type="AlphaFoldDB" id="A0AAD1DU38"/>
<name>A0AAD1DU38_CHRNA</name>
<dbReference type="RefSeq" id="WP_123860389.1">
    <property type="nucleotide sequence ID" value="NZ_CP033923.1"/>
</dbReference>
<dbReference type="Proteomes" id="UP000278288">
    <property type="component" value="Chromosome"/>
</dbReference>
<evidence type="ECO:0000313" key="2">
    <source>
        <dbReference type="EMBL" id="AZA93589.1"/>
    </source>
</evidence>
<keyword evidence="1" id="KW-0812">Transmembrane</keyword>
<reference evidence="2 3" key="1">
    <citation type="submission" date="2018-11" db="EMBL/GenBank/DDBJ databases">
        <title>Proposal to divide the Flavobacteriaceae and reorganize its genera based on Amino Acid Identity values calculated from whole genome sequences.</title>
        <authorList>
            <person name="Nicholson A.C."/>
            <person name="Gulvik C.A."/>
            <person name="Whitney A.M."/>
            <person name="Humrighouse B.W."/>
            <person name="Bell M."/>
            <person name="Holmes B."/>
            <person name="Steigerwalt A.G."/>
            <person name="Villarma A."/>
            <person name="Sheth M."/>
            <person name="Batra D."/>
            <person name="Pryor J."/>
            <person name="Bernardet J.-F."/>
            <person name="Hugo C."/>
            <person name="Kampfer P."/>
            <person name="Newman J."/>
            <person name="McQuiston J.R."/>
        </authorList>
    </citation>
    <scope>NUCLEOTIDE SEQUENCE [LARGE SCALE GENOMIC DNA]</scope>
    <source>
        <strain evidence="2 3">G0041</strain>
    </source>
</reference>
<accession>A0AAD1DU38</accession>
<protein>
    <submittedName>
        <fullName evidence="2">Uncharacterized protein</fullName>
    </submittedName>
</protein>
<evidence type="ECO:0000256" key="1">
    <source>
        <dbReference type="SAM" id="Phobius"/>
    </source>
</evidence>
<sequence length="103" mass="11752">MSRLYFIFVLILMITPQFINGQGRSLESVTDIAEESSHVNRSCIEIKNYCCNYAAVKTNSHPEEHYEEFVSNSRSSAGNIFFGPILIMISLLVLRAFSKRVEE</sequence>
<feature type="transmembrane region" description="Helical" evidence="1">
    <location>
        <begin position="80"/>
        <end position="97"/>
    </location>
</feature>
<dbReference type="EMBL" id="CP033923">
    <property type="protein sequence ID" value="AZA93589.1"/>
    <property type="molecule type" value="Genomic_DNA"/>
</dbReference>
<evidence type="ECO:0000313" key="3">
    <source>
        <dbReference type="Proteomes" id="UP000278288"/>
    </source>
</evidence>
<organism evidence="2 3">
    <name type="scientific">Chryseobacterium nakagawai</name>
    <dbReference type="NCBI Taxonomy" id="1241982"/>
    <lineage>
        <taxon>Bacteria</taxon>
        <taxon>Pseudomonadati</taxon>
        <taxon>Bacteroidota</taxon>
        <taxon>Flavobacteriia</taxon>
        <taxon>Flavobacteriales</taxon>
        <taxon>Weeksellaceae</taxon>
        <taxon>Chryseobacterium group</taxon>
        <taxon>Chryseobacterium</taxon>
    </lineage>
</organism>
<gene>
    <name evidence="2" type="ORF">EG343_24775</name>
</gene>
<proteinExistence type="predicted"/>